<name>A0A914VBP3_9BILA</name>
<keyword evidence="1" id="KW-0732">Signal</keyword>
<reference evidence="3" key="1">
    <citation type="submission" date="2022-11" db="UniProtKB">
        <authorList>
            <consortium name="WormBaseParasite"/>
        </authorList>
    </citation>
    <scope>IDENTIFICATION</scope>
</reference>
<accession>A0A914VBP3</accession>
<feature type="chain" id="PRO_5038031378" evidence="1">
    <location>
        <begin position="26"/>
        <end position="91"/>
    </location>
</feature>
<dbReference type="WBParaSite" id="PSAMB.scaffold1682size28763.g14427.t1">
    <property type="protein sequence ID" value="PSAMB.scaffold1682size28763.g14427.t1"/>
    <property type="gene ID" value="PSAMB.scaffold1682size28763.g14427"/>
</dbReference>
<keyword evidence="2" id="KW-1185">Reference proteome</keyword>
<evidence type="ECO:0000256" key="1">
    <source>
        <dbReference type="SAM" id="SignalP"/>
    </source>
</evidence>
<evidence type="ECO:0000313" key="3">
    <source>
        <dbReference type="WBParaSite" id="PSAMB.scaffold1682size28763.g14427.t1"/>
    </source>
</evidence>
<organism evidence="2 3">
    <name type="scientific">Plectus sambesii</name>
    <dbReference type="NCBI Taxonomy" id="2011161"/>
    <lineage>
        <taxon>Eukaryota</taxon>
        <taxon>Metazoa</taxon>
        <taxon>Ecdysozoa</taxon>
        <taxon>Nematoda</taxon>
        <taxon>Chromadorea</taxon>
        <taxon>Plectida</taxon>
        <taxon>Plectina</taxon>
        <taxon>Plectoidea</taxon>
        <taxon>Plectidae</taxon>
        <taxon>Plectus</taxon>
    </lineage>
</organism>
<protein>
    <submittedName>
        <fullName evidence="3">Uncharacterized protein</fullName>
    </submittedName>
</protein>
<dbReference type="Proteomes" id="UP000887566">
    <property type="component" value="Unplaced"/>
</dbReference>
<dbReference type="AlphaFoldDB" id="A0A914VBP3"/>
<evidence type="ECO:0000313" key="2">
    <source>
        <dbReference type="Proteomes" id="UP000887566"/>
    </source>
</evidence>
<proteinExistence type="predicted"/>
<sequence>MTKNMVISTVVLLLLFATSFQSIDAQFGGFGQGMGMQGMGMQGMGMQGMGMNGYGQGMYGRGYGGRRRNRYQGGMMGMMGGNQGFGGFGMG</sequence>
<feature type="signal peptide" evidence="1">
    <location>
        <begin position="1"/>
        <end position="25"/>
    </location>
</feature>